<name>A0A8S0V1I1_OLEEU</name>
<evidence type="ECO:0000256" key="1">
    <source>
        <dbReference type="SAM" id="MobiDB-lite"/>
    </source>
</evidence>
<dbReference type="EMBL" id="CACTIH010009196">
    <property type="protein sequence ID" value="CAA3027255.1"/>
    <property type="molecule type" value="Genomic_DNA"/>
</dbReference>
<dbReference type="AlphaFoldDB" id="A0A8S0V1I1"/>
<comment type="caution">
    <text evidence="2">The sequence shown here is derived from an EMBL/GenBank/DDBJ whole genome shotgun (WGS) entry which is preliminary data.</text>
</comment>
<protein>
    <submittedName>
        <fullName evidence="2">Uncharacterized protein</fullName>
    </submittedName>
</protein>
<proteinExistence type="predicted"/>
<feature type="region of interest" description="Disordered" evidence="1">
    <location>
        <begin position="1"/>
        <end position="23"/>
    </location>
</feature>
<reference evidence="2 3" key="1">
    <citation type="submission" date="2019-12" db="EMBL/GenBank/DDBJ databases">
        <authorList>
            <person name="Alioto T."/>
            <person name="Alioto T."/>
            <person name="Gomez Garrido J."/>
        </authorList>
    </citation>
    <scope>NUCLEOTIDE SEQUENCE [LARGE SCALE GENOMIC DNA]</scope>
</reference>
<gene>
    <name evidence="2" type="ORF">OLEA9_A105129</name>
</gene>
<organism evidence="2 3">
    <name type="scientific">Olea europaea subsp. europaea</name>
    <dbReference type="NCBI Taxonomy" id="158383"/>
    <lineage>
        <taxon>Eukaryota</taxon>
        <taxon>Viridiplantae</taxon>
        <taxon>Streptophyta</taxon>
        <taxon>Embryophyta</taxon>
        <taxon>Tracheophyta</taxon>
        <taxon>Spermatophyta</taxon>
        <taxon>Magnoliopsida</taxon>
        <taxon>eudicotyledons</taxon>
        <taxon>Gunneridae</taxon>
        <taxon>Pentapetalae</taxon>
        <taxon>asterids</taxon>
        <taxon>lamiids</taxon>
        <taxon>Lamiales</taxon>
        <taxon>Oleaceae</taxon>
        <taxon>Oleeae</taxon>
        <taxon>Olea</taxon>
    </lineage>
</organism>
<dbReference type="Proteomes" id="UP000594638">
    <property type="component" value="Unassembled WGS sequence"/>
</dbReference>
<evidence type="ECO:0000313" key="2">
    <source>
        <dbReference type="EMBL" id="CAA3027255.1"/>
    </source>
</evidence>
<dbReference type="Gramene" id="OE9A105129T1">
    <property type="protein sequence ID" value="OE9A105129C1"/>
    <property type="gene ID" value="OE9A105129"/>
</dbReference>
<evidence type="ECO:0000313" key="3">
    <source>
        <dbReference type="Proteomes" id="UP000594638"/>
    </source>
</evidence>
<sequence length="100" mass="10752">MAPLASRKGIEDAAIDSSSGASARGSLVSSVHRLGDSWFSLAPLCLPGPPLLSAHDGEVDPPSYCTFSFSSCCDEITLRRRPPTPVFWVWMMICVVLVID</sequence>
<keyword evidence="3" id="KW-1185">Reference proteome</keyword>
<accession>A0A8S0V1I1</accession>